<dbReference type="Proteomes" id="UP000823964">
    <property type="component" value="Unassembled WGS sequence"/>
</dbReference>
<dbReference type="GO" id="GO:0008758">
    <property type="term" value="F:UDP-2,3-diacylglucosamine hydrolase activity"/>
    <property type="evidence" value="ECO:0007669"/>
    <property type="project" value="TreeGrafter"/>
</dbReference>
<dbReference type="GO" id="GO:0046872">
    <property type="term" value="F:metal ion binding"/>
    <property type="evidence" value="ECO:0007669"/>
    <property type="project" value="UniProtKB-KW"/>
</dbReference>
<evidence type="ECO:0000259" key="3">
    <source>
        <dbReference type="Pfam" id="PF00149"/>
    </source>
</evidence>
<evidence type="ECO:0000313" key="4">
    <source>
        <dbReference type="EMBL" id="HIX19612.1"/>
    </source>
</evidence>
<proteinExistence type="predicted"/>
<gene>
    <name evidence="4" type="ORF">H9862_03290</name>
</gene>
<keyword evidence="2" id="KW-0378">Hydrolase</keyword>
<organism evidence="4 5">
    <name type="scientific">Candidatus Akkermansia intestinigallinarum</name>
    <dbReference type="NCBI Taxonomy" id="2838431"/>
    <lineage>
        <taxon>Bacteria</taxon>
        <taxon>Pseudomonadati</taxon>
        <taxon>Verrucomicrobiota</taxon>
        <taxon>Verrucomicrobiia</taxon>
        <taxon>Verrucomicrobiales</taxon>
        <taxon>Akkermansiaceae</taxon>
        <taxon>Akkermansia</taxon>
    </lineage>
</organism>
<dbReference type="GO" id="GO:0016020">
    <property type="term" value="C:membrane"/>
    <property type="evidence" value="ECO:0007669"/>
    <property type="project" value="GOC"/>
</dbReference>
<dbReference type="AlphaFoldDB" id="A0A9D2AGZ5"/>
<dbReference type="SUPFAM" id="SSF56300">
    <property type="entry name" value="Metallo-dependent phosphatases"/>
    <property type="match status" value="1"/>
</dbReference>
<evidence type="ECO:0000256" key="2">
    <source>
        <dbReference type="ARBA" id="ARBA00022801"/>
    </source>
</evidence>
<evidence type="ECO:0000313" key="5">
    <source>
        <dbReference type="Proteomes" id="UP000823964"/>
    </source>
</evidence>
<dbReference type="InterPro" id="IPR004843">
    <property type="entry name" value="Calcineurin-like_PHP"/>
</dbReference>
<dbReference type="PANTHER" id="PTHR31302">
    <property type="entry name" value="TRANSMEMBRANE PROTEIN WITH METALLOPHOSPHOESTERASE DOMAIN-RELATED"/>
    <property type="match status" value="1"/>
</dbReference>
<protein>
    <submittedName>
        <fullName evidence="4">Metallophosphoesterase family protein</fullName>
    </submittedName>
</protein>
<reference evidence="4" key="1">
    <citation type="journal article" date="2021" name="PeerJ">
        <title>Extensive microbial diversity within the chicken gut microbiome revealed by metagenomics and culture.</title>
        <authorList>
            <person name="Gilroy R."/>
            <person name="Ravi A."/>
            <person name="Getino M."/>
            <person name="Pursley I."/>
            <person name="Horton D.L."/>
            <person name="Alikhan N.F."/>
            <person name="Baker D."/>
            <person name="Gharbi K."/>
            <person name="Hall N."/>
            <person name="Watson M."/>
            <person name="Adriaenssens E.M."/>
            <person name="Foster-Nyarko E."/>
            <person name="Jarju S."/>
            <person name="Secka A."/>
            <person name="Antonio M."/>
            <person name="Oren A."/>
            <person name="Chaudhuri R.R."/>
            <person name="La Ragione R."/>
            <person name="Hildebrand F."/>
            <person name="Pallen M.J."/>
        </authorList>
    </citation>
    <scope>NUCLEOTIDE SEQUENCE</scope>
    <source>
        <strain evidence="4">14975</strain>
    </source>
</reference>
<keyword evidence="1" id="KW-0479">Metal-binding</keyword>
<dbReference type="InterPro" id="IPR051158">
    <property type="entry name" value="Metallophosphoesterase_sf"/>
</dbReference>
<dbReference type="EMBL" id="DXFQ01000053">
    <property type="protein sequence ID" value="HIX19612.1"/>
    <property type="molecule type" value="Genomic_DNA"/>
</dbReference>
<dbReference type="Gene3D" id="3.60.21.10">
    <property type="match status" value="1"/>
</dbReference>
<comment type="caution">
    <text evidence="4">The sequence shown here is derived from an EMBL/GenBank/DDBJ whole genome shotgun (WGS) entry which is preliminary data.</text>
</comment>
<dbReference type="GO" id="GO:0009245">
    <property type="term" value="P:lipid A biosynthetic process"/>
    <property type="evidence" value="ECO:0007669"/>
    <property type="project" value="TreeGrafter"/>
</dbReference>
<reference evidence="4" key="2">
    <citation type="submission" date="2021-04" db="EMBL/GenBank/DDBJ databases">
        <authorList>
            <person name="Gilroy R."/>
        </authorList>
    </citation>
    <scope>NUCLEOTIDE SEQUENCE</scope>
    <source>
        <strain evidence="4">14975</strain>
    </source>
</reference>
<sequence length="281" mass="31516">MKLPNPFVGLWRCVKRHRSASLVLLIGLLLCIAVREYGKWSARQLEFNTVELPPSALPGAGPLRIAFFSDLHNDIELFEQVVGFIEQQRPDLIIFGGDFIIVNERFMRTRWAVDGLRRLTAVAPCYAVLGNQDYEKQEQVERVFNAAGVQLLRNQAVDWKTPSGATLRIVGLGDWNEGDERPDLCMEPAGEGSLPILLLSHDPESRHKLGDYRWNLMLSGHTHGGQIGNPFTGRCISFRSDMPAGLFEENGHRIFVTRGVGAIMDMRFFCAPEVNIITIGD</sequence>
<evidence type="ECO:0000256" key="1">
    <source>
        <dbReference type="ARBA" id="ARBA00022723"/>
    </source>
</evidence>
<name>A0A9D2AGZ5_9BACT</name>
<accession>A0A9D2AGZ5</accession>
<dbReference type="PANTHER" id="PTHR31302:SF31">
    <property type="entry name" value="PHOSPHODIESTERASE YAEI"/>
    <property type="match status" value="1"/>
</dbReference>
<dbReference type="InterPro" id="IPR029052">
    <property type="entry name" value="Metallo-depent_PP-like"/>
</dbReference>
<dbReference type="Pfam" id="PF00149">
    <property type="entry name" value="Metallophos"/>
    <property type="match status" value="1"/>
</dbReference>
<feature type="domain" description="Calcineurin-like phosphoesterase" evidence="3">
    <location>
        <begin position="63"/>
        <end position="224"/>
    </location>
</feature>